<dbReference type="EMBL" id="JAPFFF010000048">
    <property type="protein sequence ID" value="KAK8840255.1"/>
    <property type="molecule type" value="Genomic_DNA"/>
</dbReference>
<dbReference type="Pfam" id="PF01554">
    <property type="entry name" value="MatE"/>
    <property type="match status" value="1"/>
</dbReference>
<dbReference type="InterPro" id="IPR052031">
    <property type="entry name" value="Membrane_Transporter-Flippase"/>
</dbReference>
<name>A0ABR2H270_9EUKA</name>
<evidence type="ECO:0000256" key="8">
    <source>
        <dbReference type="SAM" id="Phobius"/>
    </source>
</evidence>
<comment type="subcellular location">
    <subcellularLocation>
        <location evidence="1">Cell membrane</location>
        <topology evidence="1">Multi-pass membrane protein</topology>
    </subcellularLocation>
</comment>
<comment type="caution">
    <text evidence="9">The sequence shown here is derived from an EMBL/GenBank/DDBJ whole genome shotgun (WGS) entry which is preliminary data.</text>
</comment>
<feature type="transmembrane region" description="Helical" evidence="8">
    <location>
        <begin position="348"/>
        <end position="371"/>
    </location>
</feature>
<feature type="transmembrane region" description="Helical" evidence="8">
    <location>
        <begin position="307"/>
        <end position="327"/>
    </location>
</feature>
<evidence type="ECO:0000256" key="4">
    <source>
        <dbReference type="ARBA" id="ARBA00022475"/>
    </source>
</evidence>
<dbReference type="CDD" id="cd12082">
    <property type="entry name" value="MATE_like"/>
    <property type="match status" value="1"/>
</dbReference>
<organism evidence="9 10">
    <name type="scientific">Tritrichomonas musculus</name>
    <dbReference type="NCBI Taxonomy" id="1915356"/>
    <lineage>
        <taxon>Eukaryota</taxon>
        <taxon>Metamonada</taxon>
        <taxon>Parabasalia</taxon>
        <taxon>Tritrichomonadida</taxon>
        <taxon>Tritrichomonadidae</taxon>
        <taxon>Tritrichomonas</taxon>
    </lineage>
</organism>
<feature type="transmembrane region" description="Helical" evidence="8">
    <location>
        <begin position="194"/>
        <end position="212"/>
    </location>
</feature>
<sequence>MWKNGLSRSSSLSNKDSFMQLDDDRFTKHHPFKNLVIMSFGPFLSTAGISILDSIELMLISKRFKNNPNSYAVQIIGLSFFIFSICLDIGLFLTQAIVARSTSLIGEGRKKDGCQLITDLFRLSILVNIIASIIINFCARPLLLFSGCPEDLLEQVFLLVIVTVAPLCMTTLFHMSTGFLQANGRPVMNGLFQLAAKVLQTFIMTPILQYGIKVDVTLSNLSMSVSQSFFGLLLFILIYQGKFILKPTFDMWFNPFHPELKKALIYSLPSIPAYVYSLIPPIFILRYMTQASKTETIKTDVIAVYTIIQKMVLIGLTIPQAVSIGFLTSTTHALAVSNYKRVIDTLKYAALIMICFLGIYIPLLIFRPLWFATLFVSQESELKMAEKMLPIPFYTFSITAMNMFCNNFFVAIGKPFISLFNSTIQLISICIASKVLLTLFPTDPAKEMFSYTACDCITLVLTLIFFIINFIPLYKKYKNSVNVYPLQSTTIVPV</sequence>
<feature type="transmembrane region" description="Helical" evidence="8">
    <location>
        <begin position="120"/>
        <end position="143"/>
    </location>
</feature>
<dbReference type="PANTHER" id="PTHR43549">
    <property type="entry name" value="MULTIDRUG RESISTANCE PROTEIN YPNP-RELATED"/>
    <property type="match status" value="1"/>
</dbReference>
<proteinExistence type="inferred from homology"/>
<feature type="transmembrane region" description="Helical" evidence="8">
    <location>
        <begin position="75"/>
        <end position="99"/>
    </location>
</feature>
<feature type="transmembrane region" description="Helical" evidence="8">
    <location>
        <begin position="265"/>
        <end position="287"/>
    </location>
</feature>
<feature type="transmembrane region" description="Helical" evidence="8">
    <location>
        <begin position="35"/>
        <end position="55"/>
    </location>
</feature>
<evidence type="ECO:0000256" key="1">
    <source>
        <dbReference type="ARBA" id="ARBA00004651"/>
    </source>
</evidence>
<feature type="transmembrane region" description="Helical" evidence="8">
    <location>
        <begin position="448"/>
        <end position="471"/>
    </location>
</feature>
<keyword evidence="10" id="KW-1185">Reference proteome</keyword>
<evidence type="ECO:0000256" key="7">
    <source>
        <dbReference type="ARBA" id="ARBA00023136"/>
    </source>
</evidence>
<protein>
    <recommendedName>
        <fullName evidence="11">MatE family protein</fullName>
    </recommendedName>
</protein>
<dbReference type="PANTHER" id="PTHR43549:SF2">
    <property type="entry name" value="MULTIDRUG RESISTANCE PROTEIN NORM-RELATED"/>
    <property type="match status" value="1"/>
</dbReference>
<evidence type="ECO:0008006" key="11">
    <source>
        <dbReference type="Google" id="ProtNLM"/>
    </source>
</evidence>
<reference evidence="9 10" key="1">
    <citation type="submission" date="2024-04" db="EMBL/GenBank/DDBJ databases">
        <title>Tritrichomonas musculus Genome.</title>
        <authorList>
            <person name="Alves-Ferreira E."/>
            <person name="Grigg M."/>
            <person name="Lorenzi H."/>
            <person name="Galac M."/>
        </authorList>
    </citation>
    <scope>NUCLEOTIDE SEQUENCE [LARGE SCALE GENOMIC DNA]</scope>
    <source>
        <strain evidence="9 10">EAF2021</strain>
    </source>
</reference>
<feature type="transmembrane region" description="Helical" evidence="8">
    <location>
        <begin position="224"/>
        <end position="245"/>
    </location>
</feature>
<feature type="transmembrane region" description="Helical" evidence="8">
    <location>
        <begin position="424"/>
        <end position="442"/>
    </location>
</feature>
<keyword evidence="3" id="KW-0813">Transport</keyword>
<dbReference type="Proteomes" id="UP001470230">
    <property type="component" value="Unassembled WGS sequence"/>
</dbReference>
<evidence type="ECO:0000256" key="3">
    <source>
        <dbReference type="ARBA" id="ARBA00022448"/>
    </source>
</evidence>
<keyword evidence="4" id="KW-1003">Cell membrane</keyword>
<comment type="similarity">
    <text evidence="2">Belongs to the multi antimicrobial extrusion (MATE) (TC 2.A.66.1) family.</text>
</comment>
<accession>A0ABR2H270</accession>
<keyword evidence="7 8" id="KW-0472">Membrane</keyword>
<feature type="transmembrane region" description="Helical" evidence="8">
    <location>
        <begin position="391"/>
        <end position="412"/>
    </location>
</feature>
<keyword evidence="6 8" id="KW-1133">Transmembrane helix</keyword>
<keyword evidence="5 8" id="KW-0812">Transmembrane</keyword>
<dbReference type="InterPro" id="IPR002528">
    <property type="entry name" value="MATE_fam"/>
</dbReference>
<evidence type="ECO:0000256" key="6">
    <source>
        <dbReference type="ARBA" id="ARBA00022989"/>
    </source>
</evidence>
<evidence type="ECO:0000313" key="9">
    <source>
        <dbReference type="EMBL" id="KAK8840255.1"/>
    </source>
</evidence>
<evidence type="ECO:0000313" key="10">
    <source>
        <dbReference type="Proteomes" id="UP001470230"/>
    </source>
</evidence>
<evidence type="ECO:0000256" key="2">
    <source>
        <dbReference type="ARBA" id="ARBA00010199"/>
    </source>
</evidence>
<feature type="transmembrane region" description="Helical" evidence="8">
    <location>
        <begin position="155"/>
        <end position="173"/>
    </location>
</feature>
<gene>
    <name evidence="9" type="ORF">M9Y10_031200</name>
</gene>
<evidence type="ECO:0000256" key="5">
    <source>
        <dbReference type="ARBA" id="ARBA00022692"/>
    </source>
</evidence>